<keyword evidence="9" id="KW-0902">Two-component regulatory system</keyword>
<dbReference type="InterPro" id="IPR003594">
    <property type="entry name" value="HATPase_dom"/>
</dbReference>
<keyword evidence="7" id="KW-0418">Kinase</keyword>
<dbReference type="InterPro" id="IPR001789">
    <property type="entry name" value="Sig_transdc_resp-reg_receiver"/>
</dbReference>
<evidence type="ECO:0000256" key="4">
    <source>
        <dbReference type="ARBA" id="ARBA00022475"/>
    </source>
</evidence>
<evidence type="ECO:0000256" key="10">
    <source>
        <dbReference type="ARBA" id="ARBA00023136"/>
    </source>
</evidence>
<keyword evidence="6 13" id="KW-0812">Transmembrane</keyword>
<evidence type="ECO:0000313" key="17">
    <source>
        <dbReference type="EMBL" id="GAA3652085.1"/>
    </source>
</evidence>
<keyword evidence="10 13" id="KW-0472">Membrane</keyword>
<evidence type="ECO:0000256" key="3">
    <source>
        <dbReference type="ARBA" id="ARBA00012438"/>
    </source>
</evidence>
<keyword evidence="5 12" id="KW-0597">Phosphoprotein</keyword>
<evidence type="ECO:0000256" key="8">
    <source>
        <dbReference type="ARBA" id="ARBA00022989"/>
    </source>
</evidence>
<evidence type="ECO:0000256" key="5">
    <source>
        <dbReference type="ARBA" id="ARBA00022553"/>
    </source>
</evidence>
<dbReference type="SUPFAM" id="SSF52172">
    <property type="entry name" value="CheY-like"/>
    <property type="match status" value="1"/>
</dbReference>
<organism evidence="17 18">
    <name type="scientific">Nonomuraea antimicrobica</name>
    <dbReference type="NCBI Taxonomy" id="561173"/>
    <lineage>
        <taxon>Bacteria</taxon>
        <taxon>Bacillati</taxon>
        <taxon>Actinomycetota</taxon>
        <taxon>Actinomycetes</taxon>
        <taxon>Streptosporangiales</taxon>
        <taxon>Streptosporangiaceae</taxon>
        <taxon>Nonomuraea</taxon>
    </lineage>
</organism>
<accession>A0ABP7B8E1</accession>
<dbReference type="EMBL" id="BAAAZP010000019">
    <property type="protein sequence ID" value="GAA3652085.1"/>
    <property type="molecule type" value="Genomic_DNA"/>
</dbReference>
<dbReference type="RefSeq" id="WP_344874099.1">
    <property type="nucleotide sequence ID" value="NZ_BAAAZP010000019.1"/>
</dbReference>
<feature type="domain" description="Response regulatory" evidence="15">
    <location>
        <begin position="742"/>
        <end position="857"/>
    </location>
</feature>
<dbReference type="Pfam" id="PF01627">
    <property type="entry name" value="Hpt"/>
    <property type="match status" value="1"/>
</dbReference>
<comment type="subcellular location">
    <subcellularLocation>
        <location evidence="2">Cell membrane</location>
        <topology evidence="2">Multi-pass membrane protein</topology>
    </subcellularLocation>
</comment>
<keyword evidence="8 13" id="KW-1133">Transmembrane helix</keyword>
<evidence type="ECO:0000256" key="1">
    <source>
        <dbReference type="ARBA" id="ARBA00000085"/>
    </source>
</evidence>
<evidence type="ECO:0000256" key="2">
    <source>
        <dbReference type="ARBA" id="ARBA00004651"/>
    </source>
</evidence>
<comment type="catalytic activity">
    <reaction evidence="1">
        <text>ATP + protein L-histidine = ADP + protein N-phospho-L-histidine.</text>
        <dbReference type="EC" id="2.7.13.3"/>
    </reaction>
</comment>
<dbReference type="SMART" id="SM00387">
    <property type="entry name" value="HATPase_c"/>
    <property type="match status" value="1"/>
</dbReference>
<dbReference type="CDD" id="cd00088">
    <property type="entry name" value="HPT"/>
    <property type="match status" value="1"/>
</dbReference>
<proteinExistence type="predicted"/>
<dbReference type="SMART" id="SM00448">
    <property type="entry name" value="REC"/>
    <property type="match status" value="1"/>
</dbReference>
<dbReference type="PRINTS" id="PR00344">
    <property type="entry name" value="BCTRLSENSOR"/>
</dbReference>
<comment type="caution">
    <text evidence="12">Lacks conserved residue(s) required for the propagation of feature annotation.</text>
</comment>
<dbReference type="SUPFAM" id="SSF47226">
    <property type="entry name" value="Histidine-containing phosphotransfer domain, HPT domain"/>
    <property type="match status" value="1"/>
</dbReference>
<dbReference type="InterPro" id="IPR011006">
    <property type="entry name" value="CheY-like_superfamily"/>
</dbReference>
<evidence type="ECO:0000313" key="18">
    <source>
        <dbReference type="Proteomes" id="UP001500902"/>
    </source>
</evidence>
<dbReference type="Gene3D" id="3.30.450.20">
    <property type="entry name" value="PAS domain"/>
    <property type="match status" value="1"/>
</dbReference>
<dbReference type="InterPro" id="IPR036890">
    <property type="entry name" value="HATPase_C_sf"/>
</dbReference>
<dbReference type="Gene3D" id="1.20.120.160">
    <property type="entry name" value="HPT domain"/>
    <property type="match status" value="1"/>
</dbReference>
<dbReference type="PANTHER" id="PTHR45339">
    <property type="entry name" value="HYBRID SIGNAL TRANSDUCTION HISTIDINE KINASE J"/>
    <property type="match status" value="1"/>
</dbReference>
<sequence length="964" mass="102502">MRWLLAVTALWTLLGLLPLALLTSSSISMSEDAVRQEVTDRVTTTASVSRVVVEQQMSSLKQLVTSFAQRPQVRDAVGDTTPVTLRDWLGELKRMRDGVSGLIMISPEGDMLGAEPPTVLPQDATSTDWYRAVRDRHQAHVSQAYTPTMVGVSRAVAVAVPIQSADRTRMLGMLTVVYSLDAIQEFAEEAAEAQDIRLLITDKAGVLVADPGRKLYALTSLREDPRVDAALAGQAWNGMFHGIDGTVLSASEPIPSIGWTVTAEVSAAEALASAEQVRANVLTVAALLALLILIGLGLQIHSTRVRRRAQTTLSRYAAELAAARDEAVSASSAKSEFVAKISHEIRTPINGVLGMNSLLMGTRLNDEQRYYATTAQESAQNVLRLLDDFLDLSRIEAGHLQVEAVPFDLPRLCDEVVAPFAPHAYEQGLWLTLRLDENVPGQVCGDPARLRQVLTNLVGNALKFTVQGGVDLQVSLHEGEPGQERAVLRFAVADTGIGVGPHDRERVFGVFRQVDSPITRRTGGSGLGLAISRQLVELMGGSIGLDSVEGVGSRFWATLPVDVLDWSEPGAGALEGRRALVADQRPEDRTLAARFLAQAGAEVEETMDEESALALLRAAAGSGQPYELAVVALDLGAGPHPAGPFQAGTLQAGPLQAGAPGSLAHVILTDPLFQATSVIVVVTPGRAGFAWPGAAGERAVQSITRPLSRRRLLAAAENALGTCDSPGDAVAGNGGSPDGGVRILVAEDDEVSRQVALLVLAQAGHAVEVVDDGEKAVRAVLAGEYDLVFMDCQLPVLDGLAATEEIRRREQVHTPIIAMTAAAMPDDRIRCLEAGMDDHLAKPVDWPRVLARIPEWAASAGLPPELAGLSQEALADVARAYLATATRTFEELGQAVRAGDLAAAAELAHRLKGACATVGATREAELCRRIEDLSRAGQAVDEALLDELRTLLGEAPEWMNAAYS</sequence>
<dbReference type="InterPro" id="IPR033479">
    <property type="entry name" value="dCache_1"/>
</dbReference>
<dbReference type="CDD" id="cd16922">
    <property type="entry name" value="HATPase_EvgS-ArcB-TorS-like"/>
    <property type="match status" value="1"/>
</dbReference>
<evidence type="ECO:0000256" key="9">
    <source>
        <dbReference type="ARBA" id="ARBA00023012"/>
    </source>
</evidence>
<evidence type="ECO:0000259" key="16">
    <source>
        <dbReference type="PROSITE" id="PS50894"/>
    </source>
</evidence>
<dbReference type="CDD" id="cd17546">
    <property type="entry name" value="REC_hyHK_CKI1_RcsC-like"/>
    <property type="match status" value="1"/>
</dbReference>
<dbReference type="EC" id="2.7.13.3" evidence="3"/>
<dbReference type="Pfam" id="PF02743">
    <property type="entry name" value="dCache_1"/>
    <property type="match status" value="1"/>
</dbReference>
<evidence type="ECO:0000256" key="11">
    <source>
        <dbReference type="PROSITE-ProRule" id="PRU00110"/>
    </source>
</evidence>
<dbReference type="CDD" id="cd00082">
    <property type="entry name" value="HisKA"/>
    <property type="match status" value="1"/>
</dbReference>
<dbReference type="InterPro" id="IPR003661">
    <property type="entry name" value="HisK_dim/P_dom"/>
</dbReference>
<dbReference type="SUPFAM" id="SSF55874">
    <property type="entry name" value="ATPase domain of HSP90 chaperone/DNA topoisomerase II/histidine kinase"/>
    <property type="match status" value="1"/>
</dbReference>
<evidence type="ECO:0000256" key="13">
    <source>
        <dbReference type="SAM" id="Phobius"/>
    </source>
</evidence>
<evidence type="ECO:0000256" key="7">
    <source>
        <dbReference type="ARBA" id="ARBA00022777"/>
    </source>
</evidence>
<dbReference type="InterPro" id="IPR008207">
    <property type="entry name" value="Sig_transdc_His_kin_Hpt_dom"/>
</dbReference>
<dbReference type="InterPro" id="IPR036097">
    <property type="entry name" value="HisK_dim/P_sf"/>
</dbReference>
<comment type="caution">
    <text evidence="17">The sequence shown here is derived from an EMBL/GenBank/DDBJ whole genome shotgun (WGS) entry which is preliminary data.</text>
</comment>
<feature type="modified residue" description="4-aspartylphosphate" evidence="12">
    <location>
        <position position="791"/>
    </location>
</feature>
<dbReference type="Gene3D" id="3.40.50.2300">
    <property type="match status" value="1"/>
</dbReference>
<evidence type="ECO:0000259" key="15">
    <source>
        <dbReference type="PROSITE" id="PS50110"/>
    </source>
</evidence>
<dbReference type="InterPro" id="IPR005467">
    <property type="entry name" value="His_kinase_dom"/>
</dbReference>
<name>A0ABP7B8E1_9ACTN</name>
<dbReference type="Pfam" id="PF00072">
    <property type="entry name" value="Response_reg"/>
    <property type="match status" value="1"/>
</dbReference>
<evidence type="ECO:0000256" key="6">
    <source>
        <dbReference type="ARBA" id="ARBA00022692"/>
    </source>
</evidence>
<feature type="domain" description="HPt" evidence="16">
    <location>
        <begin position="870"/>
        <end position="962"/>
    </location>
</feature>
<dbReference type="PROSITE" id="PS50894">
    <property type="entry name" value="HPT"/>
    <property type="match status" value="1"/>
</dbReference>
<dbReference type="Pfam" id="PF00512">
    <property type="entry name" value="HisKA"/>
    <property type="match status" value="1"/>
</dbReference>
<protein>
    <recommendedName>
        <fullName evidence="3">histidine kinase</fullName>
        <ecNumber evidence="3">2.7.13.3</ecNumber>
    </recommendedName>
</protein>
<dbReference type="Gene3D" id="1.10.287.130">
    <property type="match status" value="1"/>
</dbReference>
<evidence type="ECO:0000256" key="12">
    <source>
        <dbReference type="PROSITE-ProRule" id="PRU00169"/>
    </source>
</evidence>
<gene>
    <name evidence="17" type="ORF">GCM10022224_013690</name>
</gene>
<feature type="transmembrane region" description="Helical" evidence="13">
    <location>
        <begin position="279"/>
        <end position="298"/>
    </location>
</feature>
<feature type="modified residue" description="Phosphohistidine" evidence="11">
    <location>
        <position position="909"/>
    </location>
</feature>
<reference evidence="18" key="1">
    <citation type="journal article" date="2019" name="Int. J. Syst. Evol. Microbiol.">
        <title>The Global Catalogue of Microorganisms (GCM) 10K type strain sequencing project: providing services to taxonomists for standard genome sequencing and annotation.</title>
        <authorList>
            <consortium name="The Broad Institute Genomics Platform"/>
            <consortium name="The Broad Institute Genome Sequencing Center for Infectious Disease"/>
            <person name="Wu L."/>
            <person name="Ma J."/>
        </authorList>
    </citation>
    <scope>NUCLEOTIDE SEQUENCE [LARGE SCALE GENOMIC DNA]</scope>
    <source>
        <strain evidence="18">JCM 16904</strain>
    </source>
</reference>
<feature type="domain" description="Response regulatory" evidence="15">
    <location>
        <begin position="578"/>
        <end position="720"/>
    </location>
</feature>
<keyword evidence="18" id="KW-1185">Reference proteome</keyword>
<keyword evidence="7" id="KW-0808">Transferase</keyword>
<dbReference type="PROSITE" id="PS50110">
    <property type="entry name" value="RESPONSE_REGULATORY"/>
    <property type="match status" value="2"/>
</dbReference>
<evidence type="ECO:0000259" key="14">
    <source>
        <dbReference type="PROSITE" id="PS50109"/>
    </source>
</evidence>
<dbReference type="PANTHER" id="PTHR45339:SF5">
    <property type="entry name" value="HISTIDINE KINASE"/>
    <property type="match status" value="1"/>
</dbReference>
<feature type="domain" description="Histidine kinase" evidence="14">
    <location>
        <begin position="340"/>
        <end position="563"/>
    </location>
</feature>
<dbReference type="CDD" id="cd18773">
    <property type="entry name" value="PDC1_HK_sensor"/>
    <property type="match status" value="1"/>
</dbReference>
<dbReference type="Pfam" id="PF02518">
    <property type="entry name" value="HATPase_c"/>
    <property type="match status" value="1"/>
</dbReference>
<dbReference type="SMART" id="SM00073">
    <property type="entry name" value="HPT"/>
    <property type="match status" value="1"/>
</dbReference>
<dbReference type="Proteomes" id="UP001500902">
    <property type="component" value="Unassembled WGS sequence"/>
</dbReference>
<keyword evidence="4" id="KW-1003">Cell membrane</keyword>
<dbReference type="PROSITE" id="PS50109">
    <property type="entry name" value="HIS_KIN"/>
    <property type="match status" value="1"/>
</dbReference>
<dbReference type="InterPro" id="IPR036641">
    <property type="entry name" value="HPT_dom_sf"/>
</dbReference>
<dbReference type="Gene3D" id="3.30.565.10">
    <property type="entry name" value="Histidine kinase-like ATPase, C-terminal domain"/>
    <property type="match status" value="1"/>
</dbReference>
<dbReference type="InterPro" id="IPR004358">
    <property type="entry name" value="Sig_transdc_His_kin-like_C"/>
</dbReference>
<dbReference type="SUPFAM" id="SSF47384">
    <property type="entry name" value="Homodimeric domain of signal transducing histidine kinase"/>
    <property type="match status" value="1"/>
</dbReference>
<dbReference type="SMART" id="SM00388">
    <property type="entry name" value="HisKA"/>
    <property type="match status" value="1"/>
</dbReference>